<keyword evidence="6 9" id="KW-0812">Transmembrane</keyword>
<comment type="subcellular location">
    <subcellularLocation>
        <location evidence="2">Vacuole membrane</location>
        <topology evidence="2">Multi-pass membrane protein</topology>
    </subcellularLocation>
</comment>
<dbReference type="InterPro" id="IPR050291">
    <property type="entry name" value="CDF_Transporter"/>
</dbReference>
<feature type="transmembrane region" description="Helical" evidence="9">
    <location>
        <begin position="179"/>
        <end position="198"/>
    </location>
</feature>
<feature type="transmembrane region" description="Helical" evidence="9">
    <location>
        <begin position="136"/>
        <end position="158"/>
    </location>
</feature>
<evidence type="ECO:0000313" key="12">
    <source>
        <dbReference type="EMBL" id="URD81630.1"/>
    </source>
</evidence>
<evidence type="ECO:0000256" key="6">
    <source>
        <dbReference type="ARBA" id="ARBA00022692"/>
    </source>
</evidence>
<keyword evidence="8 9" id="KW-0472">Membrane</keyword>
<dbReference type="FunFam" id="3.30.70.1350:FF:000005">
    <property type="entry name" value="Metal tolerance protein 4"/>
    <property type="match status" value="1"/>
</dbReference>
<keyword evidence="5" id="KW-0926">Vacuole</keyword>
<keyword evidence="4" id="KW-0813">Transport</keyword>
<dbReference type="GO" id="GO:0005384">
    <property type="term" value="F:manganese ion transmembrane transporter activity"/>
    <property type="evidence" value="ECO:0007669"/>
    <property type="project" value="TreeGrafter"/>
</dbReference>
<keyword evidence="7 9" id="KW-1133">Transmembrane helix</keyword>
<dbReference type="InterPro" id="IPR036837">
    <property type="entry name" value="Cation_efflux_CTD_sf"/>
</dbReference>
<evidence type="ECO:0000256" key="4">
    <source>
        <dbReference type="ARBA" id="ARBA00022448"/>
    </source>
</evidence>
<evidence type="ECO:0000256" key="5">
    <source>
        <dbReference type="ARBA" id="ARBA00022554"/>
    </source>
</evidence>
<dbReference type="Gene3D" id="3.30.70.1350">
    <property type="entry name" value="Cation efflux protein, cytoplasmic domain"/>
    <property type="match status" value="1"/>
</dbReference>
<dbReference type="Gene3D" id="1.20.1510.10">
    <property type="entry name" value="Cation efflux protein transmembrane domain"/>
    <property type="match status" value="1"/>
</dbReference>
<dbReference type="SUPFAM" id="SSF161111">
    <property type="entry name" value="Cation efflux protein transmembrane domain-like"/>
    <property type="match status" value="1"/>
</dbReference>
<organism evidence="12 13">
    <name type="scientific">Musa troglodytarum</name>
    <name type="common">fe'i banana</name>
    <dbReference type="NCBI Taxonomy" id="320322"/>
    <lineage>
        <taxon>Eukaryota</taxon>
        <taxon>Viridiplantae</taxon>
        <taxon>Streptophyta</taxon>
        <taxon>Embryophyta</taxon>
        <taxon>Tracheophyta</taxon>
        <taxon>Spermatophyta</taxon>
        <taxon>Magnoliopsida</taxon>
        <taxon>Liliopsida</taxon>
        <taxon>Zingiberales</taxon>
        <taxon>Musaceae</taxon>
        <taxon>Musa</taxon>
    </lineage>
</organism>
<evidence type="ECO:0000256" key="7">
    <source>
        <dbReference type="ARBA" id="ARBA00022989"/>
    </source>
</evidence>
<name>A0A9E7JHT4_9LILI</name>
<comment type="function">
    <text evidence="1">Involved in sequestration of excess metal in the cytoplasm into vacuoles to maintain metal homeostasis.</text>
</comment>
<evidence type="ECO:0000313" key="13">
    <source>
        <dbReference type="Proteomes" id="UP001055439"/>
    </source>
</evidence>
<dbReference type="Pfam" id="PF01545">
    <property type="entry name" value="Cation_efflux"/>
    <property type="match status" value="1"/>
</dbReference>
<proteinExistence type="inferred from homology"/>
<protein>
    <submittedName>
        <fullName evidence="12">Cation efflux family</fullName>
    </submittedName>
</protein>
<evidence type="ECO:0000259" key="10">
    <source>
        <dbReference type="Pfam" id="PF01545"/>
    </source>
</evidence>
<feature type="domain" description="Cation efflux protein cytoplasmic" evidence="11">
    <location>
        <begin position="311"/>
        <end position="386"/>
    </location>
</feature>
<feature type="domain" description="Cation efflux protein transmembrane" evidence="10">
    <location>
        <begin position="113"/>
        <end position="306"/>
    </location>
</feature>
<dbReference type="Pfam" id="PF16916">
    <property type="entry name" value="ZT_dimer"/>
    <property type="match status" value="1"/>
</dbReference>
<dbReference type="FunFam" id="1.20.1510.10:FF:000015">
    <property type="entry name" value="Metal tolerance protein 4"/>
    <property type="match status" value="1"/>
</dbReference>
<dbReference type="EMBL" id="CP097503">
    <property type="protein sequence ID" value="URD81630.1"/>
    <property type="molecule type" value="Genomic_DNA"/>
</dbReference>
<dbReference type="Proteomes" id="UP001055439">
    <property type="component" value="Chromosome 10"/>
</dbReference>
<reference evidence="12" key="1">
    <citation type="submission" date="2022-05" db="EMBL/GenBank/DDBJ databases">
        <title>The Musa troglodytarum L. genome provides insights into the mechanism of non-climacteric behaviour and enrichment of carotenoids.</title>
        <authorList>
            <person name="Wang J."/>
        </authorList>
    </citation>
    <scope>NUCLEOTIDE SEQUENCE</scope>
    <source>
        <tissue evidence="12">Leaf</tissue>
    </source>
</reference>
<evidence type="ECO:0000259" key="11">
    <source>
        <dbReference type="Pfam" id="PF16916"/>
    </source>
</evidence>
<dbReference type="OrthoDB" id="78296at2759"/>
<accession>A0A9E7JHT4</accession>
<dbReference type="SUPFAM" id="SSF160240">
    <property type="entry name" value="Cation efflux protein cytoplasmic domain-like"/>
    <property type="match status" value="1"/>
</dbReference>
<dbReference type="InterPro" id="IPR027470">
    <property type="entry name" value="Cation_efflux_CTD"/>
</dbReference>
<evidence type="ECO:0000256" key="2">
    <source>
        <dbReference type="ARBA" id="ARBA00004128"/>
    </source>
</evidence>
<dbReference type="PANTHER" id="PTHR43840:SF13">
    <property type="entry name" value="CATION EFFLUX PROTEIN CYTOPLASMIC DOMAIN-CONTAINING PROTEIN"/>
    <property type="match status" value="1"/>
</dbReference>
<keyword evidence="13" id="KW-1185">Reference proteome</keyword>
<sequence length="406" mass="45273">MEGGENGRVAEEVRVPLLVADGGRSAEAADRVARKNSFVARLPEKVRLGVDPERPFTIDVSRTKDLNEGEKEYYEKQFATLSSFEEVDSFGTPSNVDEAQDIEEQVQSEFAMKISNSANVALLALKIYATIRSGSIAIAASTLDSLLDLLAGGILWFTHLSMKHINIYKYPIGKLRVQPVGIVIFAAIMATLGFQVLVQALEHLLVNKSADKMTSLQLVWLYSIMLTATFVKLALWLYCRTSGNKIVRAYAKDHYFDVVTNLLGLAAAILGDKFYRWIDPAGAIILAIYTISNWSGTVWENAVSLVGQSAPPEMLQKLTYLVLRHHPQIKRVDTVRAYTFGVLYFVEVDIELPEDLPLKEAHAIGESLQIKIEELPEIERAFVHLDFECDHKPEHSILVKLPSSQP</sequence>
<feature type="transmembrane region" description="Helical" evidence="9">
    <location>
        <begin position="218"/>
        <end position="238"/>
    </location>
</feature>
<dbReference type="GO" id="GO:0005774">
    <property type="term" value="C:vacuolar membrane"/>
    <property type="evidence" value="ECO:0007669"/>
    <property type="project" value="UniProtKB-SubCell"/>
</dbReference>
<comment type="similarity">
    <text evidence="3">Belongs to the cation diffusion facilitator (CDF) transporter (TC 2.A.4) family. SLC30A subfamily.</text>
</comment>
<evidence type="ECO:0000256" key="8">
    <source>
        <dbReference type="ARBA" id="ARBA00023136"/>
    </source>
</evidence>
<dbReference type="PANTHER" id="PTHR43840">
    <property type="entry name" value="MITOCHONDRIAL METAL TRANSPORTER 1-RELATED"/>
    <property type="match status" value="1"/>
</dbReference>
<evidence type="ECO:0000256" key="9">
    <source>
        <dbReference type="SAM" id="Phobius"/>
    </source>
</evidence>
<dbReference type="InterPro" id="IPR058533">
    <property type="entry name" value="Cation_efflux_TM"/>
</dbReference>
<dbReference type="NCBIfam" id="TIGR01297">
    <property type="entry name" value="CDF"/>
    <property type="match status" value="1"/>
</dbReference>
<dbReference type="InterPro" id="IPR027469">
    <property type="entry name" value="Cation_efflux_TMD_sf"/>
</dbReference>
<evidence type="ECO:0000256" key="3">
    <source>
        <dbReference type="ARBA" id="ARBA00008873"/>
    </source>
</evidence>
<dbReference type="AlphaFoldDB" id="A0A9E7JHT4"/>
<evidence type="ECO:0000256" key="1">
    <source>
        <dbReference type="ARBA" id="ARBA00003168"/>
    </source>
</evidence>
<gene>
    <name evidence="12" type="ORF">MUK42_02036</name>
</gene>
<dbReference type="InterPro" id="IPR002524">
    <property type="entry name" value="Cation_efflux"/>
</dbReference>